<comment type="caution">
    <text evidence="2">The sequence shown here is derived from an EMBL/GenBank/DDBJ whole genome shotgun (WGS) entry which is preliminary data.</text>
</comment>
<accession>A0A972K0Z3</accession>
<keyword evidence="1" id="KW-1133">Transmembrane helix</keyword>
<evidence type="ECO:0000256" key="1">
    <source>
        <dbReference type="SAM" id="Phobius"/>
    </source>
</evidence>
<organism evidence="2 3">
    <name type="scientific">Paenibacillus foliorum</name>
    <dbReference type="NCBI Taxonomy" id="2654974"/>
    <lineage>
        <taxon>Bacteria</taxon>
        <taxon>Bacillati</taxon>
        <taxon>Bacillota</taxon>
        <taxon>Bacilli</taxon>
        <taxon>Bacillales</taxon>
        <taxon>Paenibacillaceae</taxon>
        <taxon>Paenibacillus</taxon>
    </lineage>
</organism>
<dbReference type="AlphaFoldDB" id="A0A972K0Z3"/>
<protein>
    <submittedName>
        <fullName evidence="2">Uncharacterized protein</fullName>
    </submittedName>
</protein>
<feature type="transmembrane region" description="Helical" evidence="1">
    <location>
        <begin position="7"/>
        <end position="29"/>
    </location>
</feature>
<gene>
    <name evidence="2" type="ORF">GC093_09080</name>
</gene>
<dbReference type="Proteomes" id="UP000641588">
    <property type="component" value="Unassembled WGS sequence"/>
</dbReference>
<keyword evidence="3" id="KW-1185">Reference proteome</keyword>
<reference evidence="2" key="1">
    <citation type="submission" date="2019-10" db="EMBL/GenBank/DDBJ databases">
        <title>Description of Paenibacillus glebae sp. nov.</title>
        <authorList>
            <person name="Carlier A."/>
            <person name="Qi S."/>
        </authorList>
    </citation>
    <scope>NUCLEOTIDE SEQUENCE</scope>
    <source>
        <strain evidence="2">LMG 31456</strain>
    </source>
</reference>
<keyword evidence="1" id="KW-0472">Membrane</keyword>
<evidence type="ECO:0000313" key="2">
    <source>
        <dbReference type="EMBL" id="NOU93368.1"/>
    </source>
</evidence>
<proteinExistence type="predicted"/>
<evidence type="ECO:0000313" key="3">
    <source>
        <dbReference type="Proteomes" id="UP000641588"/>
    </source>
</evidence>
<keyword evidence="1" id="KW-0812">Transmembrane</keyword>
<dbReference type="RefSeq" id="WP_171651562.1">
    <property type="nucleotide sequence ID" value="NZ_WHOD01000045.1"/>
</dbReference>
<name>A0A972K0Z3_9BACL</name>
<dbReference type="EMBL" id="WHOD01000045">
    <property type="protein sequence ID" value="NOU93368.1"/>
    <property type="molecule type" value="Genomic_DNA"/>
</dbReference>
<sequence length="71" mass="8203">MNKLEHVLFLIVIYLLFVICCAVIWYTALRIFLPVLPYRIALSVSNSVLTIFISFPPKSTLKKLQESDDDE</sequence>